<keyword evidence="1" id="KW-1133">Transmembrane helix</keyword>
<dbReference type="Pfam" id="PF00892">
    <property type="entry name" value="EamA"/>
    <property type="match status" value="1"/>
</dbReference>
<feature type="transmembrane region" description="Helical" evidence="1">
    <location>
        <begin position="34"/>
        <end position="53"/>
    </location>
</feature>
<name>A0A1F7UZE6_9BACT</name>
<feature type="transmembrane region" description="Helical" evidence="1">
    <location>
        <begin position="257"/>
        <end position="276"/>
    </location>
</feature>
<dbReference type="Proteomes" id="UP000177704">
    <property type="component" value="Unassembled WGS sequence"/>
</dbReference>
<feature type="domain" description="EamA" evidence="2">
    <location>
        <begin position="2"/>
        <end position="134"/>
    </location>
</feature>
<feature type="transmembrane region" description="Helical" evidence="1">
    <location>
        <begin position="59"/>
        <end position="79"/>
    </location>
</feature>
<gene>
    <name evidence="3" type="ORF">A3B36_03065</name>
</gene>
<feature type="transmembrane region" description="Helical" evidence="1">
    <location>
        <begin position="91"/>
        <end position="112"/>
    </location>
</feature>
<feature type="transmembrane region" description="Helical" evidence="1">
    <location>
        <begin position="6"/>
        <end position="25"/>
    </location>
</feature>
<feature type="transmembrane region" description="Helical" evidence="1">
    <location>
        <begin position="156"/>
        <end position="179"/>
    </location>
</feature>
<dbReference type="EMBL" id="MGEM01000048">
    <property type="protein sequence ID" value="OGL83613.1"/>
    <property type="molecule type" value="Genomic_DNA"/>
</dbReference>
<dbReference type="InterPro" id="IPR000620">
    <property type="entry name" value="EamA_dom"/>
</dbReference>
<feature type="transmembrane region" description="Helical" evidence="1">
    <location>
        <begin position="185"/>
        <end position="204"/>
    </location>
</feature>
<evidence type="ECO:0000313" key="3">
    <source>
        <dbReference type="EMBL" id="OGL83613.1"/>
    </source>
</evidence>
<feature type="transmembrane region" description="Helical" evidence="1">
    <location>
        <begin position="225"/>
        <end position="245"/>
    </location>
</feature>
<feature type="transmembrane region" description="Helical" evidence="1">
    <location>
        <begin position="118"/>
        <end position="136"/>
    </location>
</feature>
<dbReference type="InterPro" id="IPR037185">
    <property type="entry name" value="EmrE-like"/>
</dbReference>
<organism evidence="3 4">
    <name type="scientific">Candidatus Uhrbacteria bacterium RIFCSPLOWO2_01_FULL_55_36</name>
    <dbReference type="NCBI Taxonomy" id="1802404"/>
    <lineage>
        <taxon>Bacteria</taxon>
        <taxon>Candidatus Uhriibacteriota</taxon>
    </lineage>
</organism>
<dbReference type="GO" id="GO:0016020">
    <property type="term" value="C:membrane"/>
    <property type="evidence" value="ECO:0007669"/>
    <property type="project" value="InterPro"/>
</dbReference>
<comment type="caution">
    <text evidence="3">The sequence shown here is derived from an EMBL/GenBank/DDBJ whole genome shotgun (WGS) entry which is preliminary data.</text>
</comment>
<reference evidence="3 4" key="1">
    <citation type="journal article" date="2016" name="Nat. Commun.">
        <title>Thousands of microbial genomes shed light on interconnected biogeochemical processes in an aquifer system.</title>
        <authorList>
            <person name="Anantharaman K."/>
            <person name="Brown C.T."/>
            <person name="Hug L.A."/>
            <person name="Sharon I."/>
            <person name="Castelle C.J."/>
            <person name="Probst A.J."/>
            <person name="Thomas B.C."/>
            <person name="Singh A."/>
            <person name="Wilkins M.J."/>
            <person name="Karaoz U."/>
            <person name="Brodie E.L."/>
            <person name="Williams K.H."/>
            <person name="Hubbard S.S."/>
            <person name="Banfield J.F."/>
        </authorList>
    </citation>
    <scope>NUCLEOTIDE SEQUENCE [LARGE SCALE GENOMIC DNA]</scope>
</reference>
<sequence>MSWLTLAIIAYLLLALVNVLDKALMSNFIKDSRVYTFTVSLLGLAAVVLAPLGLEGMAWLLWGLAIFSGVWTFLGLHWFFRALSIGEASRVITITGAGVPAFTVILAVIILGNSFNQYQWLAFLLLIIGAVILSRLPEEHHWWRDLINRFCHPRKYHYVILSVGSAFAFALSFVLSKYVYDRSNFVTGFIWGRVGTFAAALALLTHAEVRRNIQHTLSHFLSAKGALFFGNQFLGAIAIVLQSYATSLGNVAMVQSLQGVQFAAVFLIAVVASMFMPKFLKEFTRPRVLLEKAFAILLVSAGVAMLALL</sequence>
<proteinExistence type="predicted"/>
<evidence type="ECO:0000256" key="1">
    <source>
        <dbReference type="SAM" id="Phobius"/>
    </source>
</evidence>
<dbReference type="SUPFAM" id="SSF103481">
    <property type="entry name" value="Multidrug resistance efflux transporter EmrE"/>
    <property type="match status" value="1"/>
</dbReference>
<evidence type="ECO:0000313" key="4">
    <source>
        <dbReference type="Proteomes" id="UP000177704"/>
    </source>
</evidence>
<feature type="transmembrane region" description="Helical" evidence="1">
    <location>
        <begin position="288"/>
        <end position="308"/>
    </location>
</feature>
<dbReference type="AlphaFoldDB" id="A0A1F7UZE6"/>
<keyword evidence="1" id="KW-0472">Membrane</keyword>
<keyword evidence="1" id="KW-0812">Transmembrane</keyword>
<accession>A0A1F7UZE6</accession>
<evidence type="ECO:0000259" key="2">
    <source>
        <dbReference type="Pfam" id="PF00892"/>
    </source>
</evidence>
<protein>
    <recommendedName>
        <fullName evidence="2">EamA domain-containing protein</fullName>
    </recommendedName>
</protein>